<dbReference type="STRING" id="283909.R7V738"/>
<comment type="catalytic activity">
    <reaction evidence="14">
        <text>K(+)(in) = K(+)(out)</text>
        <dbReference type="Rhea" id="RHEA:29463"/>
        <dbReference type="ChEBI" id="CHEBI:29103"/>
    </reaction>
</comment>
<evidence type="ECO:0000256" key="7">
    <source>
        <dbReference type="ARBA" id="ARBA00022958"/>
    </source>
</evidence>
<keyword evidence="5 17" id="KW-0812">Transmembrane</keyword>
<dbReference type="HOGENOM" id="CLU_052593_0_0_1"/>
<dbReference type="GO" id="GO:0015252">
    <property type="term" value="F:proton channel activity"/>
    <property type="evidence" value="ECO:0007669"/>
    <property type="project" value="InterPro"/>
</dbReference>
<dbReference type="InterPro" id="IPR010617">
    <property type="entry name" value="TMEM175-like"/>
</dbReference>
<evidence type="ECO:0000256" key="5">
    <source>
        <dbReference type="ARBA" id="ARBA00022692"/>
    </source>
</evidence>
<feature type="transmembrane region" description="Helical" evidence="17">
    <location>
        <begin position="389"/>
        <end position="408"/>
    </location>
</feature>
<evidence type="ECO:0000256" key="1">
    <source>
        <dbReference type="ARBA" id="ARBA00004141"/>
    </source>
</evidence>
<evidence type="ECO:0000313" key="19">
    <source>
        <dbReference type="EnsemblMetazoa" id="CapteP225004"/>
    </source>
</evidence>
<keyword evidence="20" id="KW-1185">Reference proteome</keyword>
<evidence type="ECO:0000313" key="18">
    <source>
        <dbReference type="EMBL" id="ELU12171.1"/>
    </source>
</evidence>
<evidence type="ECO:0000256" key="16">
    <source>
        <dbReference type="ARBA" id="ARBA00044317"/>
    </source>
</evidence>
<evidence type="ECO:0000256" key="6">
    <source>
        <dbReference type="ARBA" id="ARBA00022826"/>
    </source>
</evidence>
<keyword evidence="9" id="KW-0406">Ion transport</keyword>
<gene>
    <name evidence="18" type="ORF">CAPTEDRAFT_225004</name>
</gene>
<feature type="transmembrane region" description="Helical" evidence="17">
    <location>
        <begin position="135"/>
        <end position="153"/>
    </location>
</feature>
<comment type="similarity">
    <text evidence="2">Belongs to the TMEM175 family.</text>
</comment>
<evidence type="ECO:0000256" key="12">
    <source>
        <dbReference type="ARBA" id="ARBA00024169"/>
    </source>
</evidence>
<dbReference type="GO" id="GO:0016020">
    <property type="term" value="C:membrane"/>
    <property type="evidence" value="ECO:0007669"/>
    <property type="project" value="UniProtKB-SubCell"/>
</dbReference>
<feature type="transmembrane region" description="Helical" evidence="17">
    <location>
        <begin position="159"/>
        <end position="179"/>
    </location>
</feature>
<dbReference type="Proteomes" id="UP000014760">
    <property type="component" value="Unassembled WGS sequence"/>
</dbReference>
<keyword evidence="8 17" id="KW-1133">Transmembrane helix</keyword>
<comment type="catalytic activity">
    <reaction evidence="12">
        <text>H(+)(in) = H(+)(out)</text>
        <dbReference type="Rhea" id="RHEA:34979"/>
        <dbReference type="ChEBI" id="CHEBI:15378"/>
    </reaction>
</comment>
<proteinExistence type="inferred from homology"/>
<dbReference type="PANTHER" id="PTHR31462:SF5">
    <property type="entry name" value="ENDOSOMAL_LYSOSOMAL PROTON CHANNEL TMEM175"/>
    <property type="match status" value="1"/>
</dbReference>
<dbReference type="Pfam" id="PF06736">
    <property type="entry name" value="TMEM175"/>
    <property type="match status" value="2"/>
</dbReference>
<comment type="subcellular location">
    <subcellularLocation>
        <location evidence="1">Membrane</location>
        <topology evidence="1">Multi-pass membrane protein</topology>
    </subcellularLocation>
</comment>
<evidence type="ECO:0000256" key="13">
    <source>
        <dbReference type="ARBA" id="ARBA00030477"/>
    </source>
</evidence>
<dbReference type="EMBL" id="AMQN01000814">
    <property type="status" value="NOT_ANNOTATED_CDS"/>
    <property type="molecule type" value="Genomic_DNA"/>
</dbReference>
<keyword evidence="11" id="KW-0407">Ion channel</keyword>
<keyword evidence="4" id="KW-0633">Potassium transport</keyword>
<protein>
    <recommendedName>
        <fullName evidence="15">Endosomal/lysosomal proton channel TMEM175</fullName>
    </recommendedName>
    <alternativeName>
        <fullName evidence="16">Potassium channel TMEM175</fullName>
    </alternativeName>
    <alternativeName>
        <fullName evidence="13">Transmembrane protein 175</fullName>
    </alternativeName>
</protein>
<keyword evidence="7" id="KW-0630">Potassium</keyword>
<evidence type="ECO:0000313" key="20">
    <source>
        <dbReference type="Proteomes" id="UP000014760"/>
    </source>
</evidence>
<keyword evidence="6" id="KW-0631">Potassium channel</keyword>
<dbReference type="OrthoDB" id="203835at2759"/>
<dbReference type="GO" id="GO:0005267">
    <property type="term" value="F:potassium channel activity"/>
    <property type="evidence" value="ECO:0007669"/>
    <property type="project" value="UniProtKB-KW"/>
</dbReference>
<reference evidence="20" key="1">
    <citation type="submission" date="2012-12" db="EMBL/GenBank/DDBJ databases">
        <authorList>
            <person name="Hellsten U."/>
            <person name="Grimwood J."/>
            <person name="Chapman J.A."/>
            <person name="Shapiro H."/>
            <person name="Aerts A."/>
            <person name="Otillar R.P."/>
            <person name="Terry A.Y."/>
            <person name="Boore J.L."/>
            <person name="Simakov O."/>
            <person name="Marletaz F."/>
            <person name="Cho S.-J."/>
            <person name="Edsinger-Gonzales E."/>
            <person name="Havlak P."/>
            <person name="Kuo D.-H."/>
            <person name="Larsson T."/>
            <person name="Lv J."/>
            <person name="Arendt D."/>
            <person name="Savage R."/>
            <person name="Osoegawa K."/>
            <person name="de Jong P."/>
            <person name="Lindberg D.R."/>
            <person name="Seaver E.C."/>
            <person name="Weisblat D.A."/>
            <person name="Putnam N.H."/>
            <person name="Grigoriev I.V."/>
            <person name="Rokhsar D.S."/>
        </authorList>
    </citation>
    <scope>NUCLEOTIDE SEQUENCE</scope>
    <source>
        <strain evidence="20">I ESC-2004</strain>
    </source>
</reference>
<evidence type="ECO:0000256" key="14">
    <source>
        <dbReference type="ARBA" id="ARBA00034430"/>
    </source>
</evidence>
<dbReference type="EMBL" id="KB296161">
    <property type="protein sequence ID" value="ELU12171.1"/>
    <property type="molecule type" value="Genomic_DNA"/>
</dbReference>
<dbReference type="PANTHER" id="PTHR31462">
    <property type="entry name" value="ENDOSOMAL/LYSOSOMAL POTASSIUM CHANNEL TMEM175"/>
    <property type="match status" value="1"/>
</dbReference>
<evidence type="ECO:0000256" key="3">
    <source>
        <dbReference type="ARBA" id="ARBA00022448"/>
    </source>
</evidence>
<dbReference type="EMBL" id="AMQN01000815">
    <property type="status" value="NOT_ANNOTATED_CDS"/>
    <property type="molecule type" value="Genomic_DNA"/>
</dbReference>
<sequence length="441" mass="49709">MDKIVPISHTEIPEKVALTDGVIDLILPKLVVYIFSFLVVCHSWSQHVWIMKTVSHVDDFMVLLNLAMMMVVTFLPFTFTLLGAFTLDSLAIQLFSCTIILVGLSQLAFILHVFRNRDLLIAEIRESSSWEAQRNGMIASVLTPVAMAIVALSLSWCPIAADVTLVLMIFGNFFRRILIKIYRKVSERRRPSSFDIMEESPYVQRLFTEKVAKERAEAYSDGVYAIVATLIILDICESNIPTDKLVEEYGSLNRALARYSQVYVAYAGTFVTVGLLWYVHHTLFHCLMCIGGMPLAFQLTSRYYENELYRDETISIQINCVLIFLAGLGQMIMWVTALYFQDQYLHTDAHFGNKEHAYITAKLAVLPLLSLFVYFLSFASFAVKTQAFEGMQIGAIGVFVILQLAYIAHKKARRRLARCSGLETSTAFSDGSLDGSSSLPL</sequence>
<feature type="transmembrane region" description="Helical" evidence="17">
    <location>
        <begin position="260"/>
        <end position="279"/>
    </location>
</feature>
<dbReference type="AlphaFoldDB" id="R7V738"/>
<organism evidence="18">
    <name type="scientific">Capitella teleta</name>
    <name type="common">Polychaete worm</name>
    <dbReference type="NCBI Taxonomy" id="283909"/>
    <lineage>
        <taxon>Eukaryota</taxon>
        <taxon>Metazoa</taxon>
        <taxon>Spiralia</taxon>
        <taxon>Lophotrochozoa</taxon>
        <taxon>Annelida</taxon>
        <taxon>Polychaeta</taxon>
        <taxon>Sedentaria</taxon>
        <taxon>Scolecida</taxon>
        <taxon>Capitellidae</taxon>
        <taxon>Capitella</taxon>
    </lineage>
</organism>
<evidence type="ECO:0000256" key="4">
    <source>
        <dbReference type="ARBA" id="ARBA00022538"/>
    </source>
</evidence>
<feature type="transmembrane region" description="Helical" evidence="17">
    <location>
        <begin position="361"/>
        <end position="383"/>
    </location>
</feature>
<feature type="transmembrane region" description="Helical" evidence="17">
    <location>
        <begin position="62"/>
        <end position="85"/>
    </location>
</feature>
<evidence type="ECO:0000256" key="11">
    <source>
        <dbReference type="ARBA" id="ARBA00023303"/>
    </source>
</evidence>
<keyword evidence="3" id="KW-0813">Transport</keyword>
<feature type="transmembrane region" description="Helical" evidence="17">
    <location>
        <begin position="91"/>
        <end position="114"/>
    </location>
</feature>
<keyword evidence="10 17" id="KW-0472">Membrane</keyword>
<evidence type="ECO:0000256" key="8">
    <source>
        <dbReference type="ARBA" id="ARBA00022989"/>
    </source>
</evidence>
<evidence type="ECO:0000256" key="9">
    <source>
        <dbReference type="ARBA" id="ARBA00023065"/>
    </source>
</evidence>
<evidence type="ECO:0000256" key="17">
    <source>
        <dbReference type="SAM" id="Phobius"/>
    </source>
</evidence>
<evidence type="ECO:0000256" key="10">
    <source>
        <dbReference type="ARBA" id="ARBA00023136"/>
    </source>
</evidence>
<dbReference type="EnsemblMetazoa" id="CapteT225004">
    <property type="protein sequence ID" value="CapteP225004"/>
    <property type="gene ID" value="CapteG225004"/>
</dbReference>
<reference evidence="18 20" key="2">
    <citation type="journal article" date="2013" name="Nature">
        <title>Insights into bilaterian evolution from three spiralian genomes.</title>
        <authorList>
            <person name="Simakov O."/>
            <person name="Marletaz F."/>
            <person name="Cho S.J."/>
            <person name="Edsinger-Gonzales E."/>
            <person name="Havlak P."/>
            <person name="Hellsten U."/>
            <person name="Kuo D.H."/>
            <person name="Larsson T."/>
            <person name="Lv J."/>
            <person name="Arendt D."/>
            <person name="Savage R."/>
            <person name="Osoegawa K."/>
            <person name="de Jong P."/>
            <person name="Grimwood J."/>
            <person name="Chapman J.A."/>
            <person name="Shapiro H."/>
            <person name="Aerts A."/>
            <person name="Otillar R.P."/>
            <person name="Terry A.Y."/>
            <person name="Boore J.L."/>
            <person name="Grigoriev I.V."/>
            <person name="Lindberg D.R."/>
            <person name="Seaver E.C."/>
            <person name="Weisblat D.A."/>
            <person name="Putnam N.H."/>
            <person name="Rokhsar D.S."/>
        </authorList>
    </citation>
    <scope>NUCLEOTIDE SEQUENCE</scope>
    <source>
        <strain evidence="18 20">I ESC-2004</strain>
    </source>
</reference>
<evidence type="ECO:0000256" key="15">
    <source>
        <dbReference type="ARBA" id="ARBA00034544"/>
    </source>
</evidence>
<accession>R7V738</accession>
<evidence type="ECO:0000256" key="2">
    <source>
        <dbReference type="ARBA" id="ARBA00006920"/>
    </source>
</evidence>
<feature type="transmembrane region" description="Helical" evidence="17">
    <location>
        <begin position="316"/>
        <end position="340"/>
    </location>
</feature>
<reference evidence="19" key="3">
    <citation type="submission" date="2015-06" db="UniProtKB">
        <authorList>
            <consortium name="EnsemblMetazoa"/>
        </authorList>
    </citation>
    <scope>IDENTIFICATION</scope>
</reference>
<name>R7V738_CAPTE</name>
<dbReference type="OMA" id="FFFPVSY"/>